<comment type="caution">
    <text evidence="4">The sequence shown here is derived from an EMBL/GenBank/DDBJ whole genome shotgun (WGS) entry which is preliminary data.</text>
</comment>
<organism evidence="4 5">
    <name type="scientific">Ligilactobacillus ruminis SPM0211</name>
    <dbReference type="NCBI Taxonomy" id="1040964"/>
    <lineage>
        <taxon>Bacteria</taxon>
        <taxon>Bacillati</taxon>
        <taxon>Bacillota</taxon>
        <taxon>Bacilli</taxon>
        <taxon>Lactobacillales</taxon>
        <taxon>Lactobacillaceae</taxon>
        <taxon>Ligilactobacillus</taxon>
    </lineage>
</organism>
<keyword evidence="2" id="KW-0472">Membrane</keyword>
<dbReference type="AlphaFoldDB" id="F7R1A6"/>
<evidence type="ECO:0000259" key="3">
    <source>
        <dbReference type="Pfam" id="PF02397"/>
    </source>
</evidence>
<dbReference type="RefSeq" id="WP_003695774.1">
    <property type="nucleotide sequence ID" value="NZ_AFOJ01000006.1"/>
</dbReference>
<sequence>MLREWNQLPEYMQTDAVRPYYDQLKKKGFSLFLKRIFDIVVSLVLIVLLSPLLLILSILIVLDSKGGVFYRQERVTQYGRKFRIFKFRTMVANADKIGTQVTVSNDSRITRVGAVIRKYRLDEIPQLFNILLGDMSLVGTRPESTHYVKHYAPEMFATLLLPAGVTSEASIKYKDEAELLNKADDVDKVYIEKVLPGKMEYNLESISNFSFIKDIGTMFKTVVAVIR</sequence>
<name>F7R1A6_9LACO</name>
<reference evidence="4 5" key="1">
    <citation type="journal article" date="2011" name="J. Bacteriol.">
        <title>Genome Sequence of Lactobacillus ruminis SPM0211, Isolated from a Fecal Sample from a Healthy Korean.</title>
        <authorList>
            <person name="Lee S."/>
            <person name="Cho Y.J."/>
            <person name="Lee A.H."/>
            <person name="Chun J."/>
            <person name="Ha N.J."/>
            <person name="Ko G."/>
        </authorList>
    </citation>
    <scope>NUCLEOTIDE SEQUENCE [LARGE SCALE GENOMIC DNA]</scope>
    <source>
        <strain evidence="4 5">SPM0211</strain>
    </source>
</reference>
<evidence type="ECO:0000256" key="1">
    <source>
        <dbReference type="ARBA" id="ARBA00006464"/>
    </source>
</evidence>
<dbReference type="PANTHER" id="PTHR30576:SF0">
    <property type="entry name" value="UNDECAPRENYL-PHOSPHATE N-ACETYLGALACTOSAMINYL 1-PHOSPHATE TRANSFERASE-RELATED"/>
    <property type="match status" value="1"/>
</dbReference>
<dbReference type="PANTHER" id="PTHR30576">
    <property type="entry name" value="COLANIC BIOSYNTHESIS UDP-GLUCOSE LIPID CARRIER TRANSFERASE"/>
    <property type="match status" value="1"/>
</dbReference>
<gene>
    <name evidence="4" type="ORF">LRU_01474</name>
</gene>
<evidence type="ECO:0000313" key="5">
    <source>
        <dbReference type="Proteomes" id="UP000002971"/>
    </source>
</evidence>
<proteinExistence type="inferred from homology"/>
<evidence type="ECO:0000256" key="2">
    <source>
        <dbReference type="SAM" id="Phobius"/>
    </source>
</evidence>
<feature type="transmembrane region" description="Helical" evidence="2">
    <location>
        <begin position="39"/>
        <end position="62"/>
    </location>
</feature>
<dbReference type="InterPro" id="IPR003362">
    <property type="entry name" value="Bact_transf"/>
</dbReference>
<evidence type="ECO:0000313" key="4">
    <source>
        <dbReference type="EMBL" id="EGM51162.1"/>
    </source>
</evidence>
<keyword evidence="2" id="KW-0812">Transmembrane</keyword>
<dbReference type="Proteomes" id="UP000002971">
    <property type="component" value="Unassembled WGS sequence"/>
</dbReference>
<dbReference type="Pfam" id="PF02397">
    <property type="entry name" value="Bac_transf"/>
    <property type="match status" value="1"/>
</dbReference>
<dbReference type="GO" id="GO:0016780">
    <property type="term" value="F:phosphotransferase activity, for other substituted phosphate groups"/>
    <property type="evidence" value="ECO:0007669"/>
    <property type="project" value="TreeGrafter"/>
</dbReference>
<keyword evidence="4" id="KW-0808">Transferase</keyword>
<dbReference type="EMBL" id="AFOJ01000006">
    <property type="protein sequence ID" value="EGM51162.1"/>
    <property type="molecule type" value="Genomic_DNA"/>
</dbReference>
<comment type="similarity">
    <text evidence="1">Belongs to the bacterial sugar transferase family.</text>
</comment>
<feature type="domain" description="Bacterial sugar transferase" evidence="3">
    <location>
        <begin position="34"/>
        <end position="226"/>
    </location>
</feature>
<protein>
    <submittedName>
        <fullName evidence="4">Glycosyltransferase</fullName>
    </submittedName>
</protein>
<keyword evidence="2" id="KW-1133">Transmembrane helix</keyword>
<accession>F7R1A6</accession>